<evidence type="ECO:0000313" key="7">
    <source>
        <dbReference type="EMBL" id="ABB37277.1"/>
    </source>
</evidence>
<organism evidence="7 8">
    <name type="scientific">Oleidesulfovibrio alaskensis (strain ATCC BAA-1058 / DSM 17464 / G20)</name>
    <name type="common">Desulfovibrio alaskensis</name>
    <dbReference type="NCBI Taxonomy" id="207559"/>
    <lineage>
        <taxon>Bacteria</taxon>
        <taxon>Pseudomonadati</taxon>
        <taxon>Thermodesulfobacteriota</taxon>
        <taxon>Desulfovibrionia</taxon>
        <taxon>Desulfovibrionales</taxon>
        <taxon>Desulfovibrionaceae</taxon>
        <taxon>Oleidesulfovibrio</taxon>
    </lineage>
</organism>
<dbReference type="STRING" id="207559.Dde_0476"/>
<dbReference type="InterPro" id="IPR017900">
    <property type="entry name" value="4Fe4S_Fe_S_CS"/>
</dbReference>
<keyword evidence="4" id="KW-0408">Iron</keyword>
<gene>
    <name evidence="7" type="ordered locus">Dde_0476</name>
</gene>
<feature type="domain" description="4Fe-4S ferredoxin-type" evidence="6">
    <location>
        <begin position="81"/>
        <end position="110"/>
    </location>
</feature>
<dbReference type="HOGENOM" id="CLU_043374_3_0_7"/>
<dbReference type="PROSITE" id="PS51379">
    <property type="entry name" value="4FE4S_FER_2"/>
    <property type="match status" value="2"/>
</dbReference>
<dbReference type="RefSeq" id="WP_011366600.1">
    <property type="nucleotide sequence ID" value="NC_007519.1"/>
</dbReference>
<evidence type="ECO:0000259" key="6">
    <source>
        <dbReference type="PROSITE" id="PS51379"/>
    </source>
</evidence>
<dbReference type="PANTHER" id="PTHR42859:SF17">
    <property type="entry name" value="ELECTRON TRANSPORT PROTEIN HYDN-RELATED"/>
    <property type="match status" value="1"/>
</dbReference>
<keyword evidence="3" id="KW-0677">Repeat</keyword>
<reference evidence="7 8" key="1">
    <citation type="journal article" date="2011" name="J. Bacteriol.">
        <title>Complete genome sequence and updated annotation of Desulfovibrio alaskensis G20.</title>
        <authorList>
            <person name="Hauser L.J."/>
            <person name="Land M.L."/>
            <person name="Brown S.D."/>
            <person name="Larimer F."/>
            <person name="Keller K.L."/>
            <person name="Rapp-Giles B.J."/>
            <person name="Price M.N."/>
            <person name="Lin M."/>
            <person name="Bruce D.C."/>
            <person name="Detter J.C."/>
            <person name="Tapia R."/>
            <person name="Han C.S."/>
            <person name="Goodwin L.A."/>
            <person name="Cheng J.F."/>
            <person name="Pitluck S."/>
            <person name="Copeland A."/>
            <person name="Lucas S."/>
            <person name="Nolan M."/>
            <person name="Lapidus A.L."/>
            <person name="Palumbo A.V."/>
            <person name="Wall J.D."/>
        </authorList>
    </citation>
    <scope>NUCLEOTIDE SEQUENCE [LARGE SCALE GENOMIC DNA]</scope>
    <source>
        <strain evidence="8">ATCC BAA 1058 / DSM 17464 / G20</strain>
    </source>
</reference>
<dbReference type="SUPFAM" id="SSF54862">
    <property type="entry name" value="4Fe-4S ferredoxins"/>
    <property type="match status" value="1"/>
</dbReference>
<dbReference type="InterPro" id="IPR050294">
    <property type="entry name" value="RnfB_subfamily"/>
</dbReference>
<dbReference type="GO" id="GO:0046872">
    <property type="term" value="F:metal ion binding"/>
    <property type="evidence" value="ECO:0007669"/>
    <property type="project" value="UniProtKB-KW"/>
</dbReference>
<dbReference type="eggNOG" id="COG1142">
    <property type="taxonomic scope" value="Bacteria"/>
</dbReference>
<dbReference type="KEGG" id="dde:Dde_0476"/>
<evidence type="ECO:0000313" key="8">
    <source>
        <dbReference type="Proteomes" id="UP000002710"/>
    </source>
</evidence>
<protein>
    <submittedName>
        <fullName evidence="7">Hydrogenase FeS protein, cytoplasmic</fullName>
    </submittedName>
</protein>
<dbReference type="GO" id="GO:0051539">
    <property type="term" value="F:4 iron, 4 sulfur cluster binding"/>
    <property type="evidence" value="ECO:0007669"/>
    <property type="project" value="UniProtKB-KW"/>
</dbReference>
<name>Q315W9_OLEA2</name>
<dbReference type="EMBL" id="CP000112">
    <property type="protein sequence ID" value="ABB37277.1"/>
    <property type="molecule type" value="Genomic_DNA"/>
</dbReference>
<proteinExistence type="predicted"/>
<accession>Q315W9</accession>
<dbReference type="AlphaFoldDB" id="Q315W9"/>
<sequence>MNAFIVADPRRCIGCAACEVACAAAAAGQSVFAPGGQAAVFSPRLHLVAEAAVTAPVQCRQCADAPCAAICPRGAIRMAEGVVTVDSGLCIGCKMCMVACPVGAIEVRGGRASKCQLCTDRPEGPACMQVCPAEAFTLVRAQTLRAELVRRRAAGVCPAADARL</sequence>
<evidence type="ECO:0000256" key="4">
    <source>
        <dbReference type="ARBA" id="ARBA00023004"/>
    </source>
</evidence>
<dbReference type="PANTHER" id="PTHR42859">
    <property type="entry name" value="OXIDOREDUCTASE"/>
    <property type="match status" value="1"/>
</dbReference>
<keyword evidence="2" id="KW-0479">Metal-binding</keyword>
<dbReference type="Pfam" id="PF13247">
    <property type="entry name" value="Fer4_11"/>
    <property type="match status" value="1"/>
</dbReference>
<keyword evidence="1" id="KW-0004">4Fe-4S</keyword>
<dbReference type="PROSITE" id="PS00198">
    <property type="entry name" value="4FE4S_FER_1"/>
    <property type="match status" value="1"/>
</dbReference>
<feature type="domain" description="4Fe-4S ferredoxin-type" evidence="6">
    <location>
        <begin position="3"/>
        <end position="32"/>
    </location>
</feature>
<dbReference type="InterPro" id="IPR017896">
    <property type="entry name" value="4Fe4S_Fe-S-bd"/>
</dbReference>
<evidence type="ECO:0000256" key="1">
    <source>
        <dbReference type="ARBA" id="ARBA00022485"/>
    </source>
</evidence>
<evidence type="ECO:0000256" key="2">
    <source>
        <dbReference type="ARBA" id="ARBA00022723"/>
    </source>
</evidence>
<keyword evidence="5" id="KW-0411">Iron-sulfur</keyword>
<dbReference type="Proteomes" id="UP000002710">
    <property type="component" value="Chromosome"/>
</dbReference>
<dbReference type="Gene3D" id="3.30.70.20">
    <property type="match status" value="2"/>
</dbReference>
<evidence type="ECO:0000256" key="5">
    <source>
        <dbReference type="ARBA" id="ARBA00023014"/>
    </source>
</evidence>
<keyword evidence="8" id="KW-1185">Reference proteome</keyword>
<evidence type="ECO:0000256" key="3">
    <source>
        <dbReference type="ARBA" id="ARBA00022737"/>
    </source>
</evidence>